<gene>
    <name evidence="1" type="ORF">M407DRAFT_244819</name>
</gene>
<evidence type="ECO:0000313" key="2">
    <source>
        <dbReference type="Proteomes" id="UP000054248"/>
    </source>
</evidence>
<reference evidence="1 2" key="1">
    <citation type="submission" date="2014-04" db="EMBL/GenBank/DDBJ databases">
        <authorList>
            <consortium name="DOE Joint Genome Institute"/>
            <person name="Kuo A."/>
            <person name="Girlanda M."/>
            <person name="Perotto S."/>
            <person name="Kohler A."/>
            <person name="Nagy L.G."/>
            <person name="Floudas D."/>
            <person name="Copeland A."/>
            <person name="Barry K.W."/>
            <person name="Cichocki N."/>
            <person name="Veneault-Fourrey C."/>
            <person name="LaButti K."/>
            <person name="Lindquist E.A."/>
            <person name="Lipzen A."/>
            <person name="Lundell T."/>
            <person name="Morin E."/>
            <person name="Murat C."/>
            <person name="Sun H."/>
            <person name="Tunlid A."/>
            <person name="Henrissat B."/>
            <person name="Grigoriev I.V."/>
            <person name="Hibbett D.S."/>
            <person name="Martin F."/>
            <person name="Nordberg H.P."/>
            <person name="Cantor M.N."/>
            <person name="Hua S.X."/>
        </authorList>
    </citation>
    <scope>NUCLEOTIDE SEQUENCE [LARGE SCALE GENOMIC DNA]</scope>
    <source>
        <strain evidence="1 2">MUT 4182</strain>
    </source>
</reference>
<proteinExistence type="predicted"/>
<reference evidence="2" key="2">
    <citation type="submission" date="2015-01" db="EMBL/GenBank/DDBJ databases">
        <title>Evolutionary Origins and Diversification of the Mycorrhizal Mutualists.</title>
        <authorList>
            <consortium name="DOE Joint Genome Institute"/>
            <consortium name="Mycorrhizal Genomics Consortium"/>
            <person name="Kohler A."/>
            <person name="Kuo A."/>
            <person name="Nagy L.G."/>
            <person name="Floudas D."/>
            <person name="Copeland A."/>
            <person name="Barry K.W."/>
            <person name="Cichocki N."/>
            <person name="Veneault-Fourrey C."/>
            <person name="LaButti K."/>
            <person name="Lindquist E.A."/>
            <person name="Lipzen A."/>
            <person name="Lundell T."/>
            <person name="Morin E."/>
            <person name="Murat C."/>
            <person name="Riley R."/>
            <person name="Ohm R."/>
            <person name="Sun H."/>
            <person name="Tunlid A."/>
            <person name="Henrissat B."/>
            <person name="Grigoriev I.V."/>
            <person name="Hibbett D.S."/>
            <person name="Martin F."/>
        </authorList>
    </citation>
    <scope>NUCLEOTIDE SEQUENCE [LARGE SCALE GENOMIC DNA]</scope>
    <source>
        <strain evidence="2">MUT 4182</strain>
    </source>
</reference>
<dbReference type="AlphaFoldDB" id="A0A0C3QE87"/>
<accession>A0A0C3QE87</accession>
<dbReference type="HOGENOM" id="CLU_2270305_0_0_1"/>
<dbReference type="EMBL" id="KN823088">
    <property type="protein sequence ID" value="KIO23279.1"/>
    <property type="molecule type" value="Genomic_DNA"/>
</dbReference>
<evidence type="ECO:0000313" key="1">
    <source>
        <dbReference type="EMBL" id="KIO23279.1"/>
    </source>
</evidence>
<keyword evidence="2" id="KW-1185">Reference proteome</keyword>
<sequence length="104" mass="11410">MTLTAGGHSCVHGSAVEVKDRTSDHGEGVVISGVWSPKHQPGLPNTLATYLLWSFTVHFLIDLSVANHGSRWQGRFYPIRNDKDRQWSIYGSNDAGKALASRCS</sequence>
<protein>
    <submittedName>
        <fullName evidence="1">Uncharacterized protein</fullName>
    </submittedName>
</protein>
<name>A0A0C3QE87_9AGAM</name>
<feature type="non-terminal residue" evidence="1">
    <location>
        <position position="104"/>
    </location>
</feature>
<organism evidence="1 2">
    <name type="scientific">Tulasnella calospora MUT 4182</name>
    <dbReference type="NCBI Taxonomy" id="1051891"/>
    <lineage>
        <taxon>Eukaryota</taxon>
        <taxon>Fungi</taxon>
        <taxon>Dikarya</taxon>
        <taxon>Basidiomycota</taxon>
        <taxon>Agaricomycotina</taxon>
        <taxon>Agaricomycetes</taxon>
        <taxon>Cantharellales</taxon>
        <taxon>Tulasnellaceae</taxon>
        <taxon>Tulasnella</taxon>
    </lineage>
</organism>
<dbReference type="Proteomes" id="UP000054248">
    <property type="component" value="Unassembled WGS sequence"/>
</dbReference>